<dbReference type="Gene3D" id="3.30.70.2660">
    <property type="match status" value="1"/>
</dbReference>
<comment type="caution">
    <text evidence="2">The sequence shown here is derived from an EMBL/GenBank/DDBJ whole genome shotgun (WGS) entry which is preliminary data.</text>
</comment>
<accession>A0ABR5F480</accession>
<dbReference type="Proteomes" id="UP000035425">
    <property type="component" value="Unassembled WGS sequence"/>
</dbReference>
<organism evidence="2 3">
    <name type="scientific">Protofrankia coriariae</name>
    <dbReference type="NCBI Taxonomy" id="1562887"/>
    <lineage>
        <taxon>Bacteria</taxon>
        <taxon>Bacillati</taxon>
        <taxon>Actinomycetota</taxon>
        <taxon>Actinomycetes</taxon>
        <taxon>Frankiales</taxon>
        <taxon>Frankiaceae</taxon>
        <taxon>Protofrankia</taxon>
    </lineage>
</organism>
<dbReference type="EMBL" id="JWIO01000014">
    <property type="protein sequence ID" value="KLL11488.1"/>
    <property type="molecule type" value="Genomic_DNA"/>
</dbReference>
<reference evidence="2 3" key="1">
    <citation type="submission" date="2014-12" db="EMBL/GenBank/DDBJ databases">
        <title>Frankia sp. BMG5.1 draft genome.</title>
        <authorList>
            <person name="Gtari M."/>
            <person name="Ghodhbane-Gtari F."/>
            <person name="Nouioui I."/>
            <person name="Ktari A."/>
            <person name="Hezbri K."/>
            <person name="Mimouni W."/>
            <person name="Sbissi I."/>
            <person name="Ayari A."/>
            <person name="Yamanaka T."/>
            <person name="Normand P."/>
            <person name="Tisa L.S."/>
            <person name="Boudabous A."/>
        </authorList>
    </citation>
    <scope>NUCLEOTIDE SEQUENCE [LARGE SCALE GENOMIC DNA]</scope>
    <source>
        <strain evidence="2 3">BMG5.1</strain>
    </source>
</reference>
<evidence type="ECO:0000313" key="2">
    <source>
        <dbReference type="EMBL" id="KLL11488.1"/>
    </source>
</evidence>
<evidence type="ECO:0000256" key="1">
    <source>
        <dbReference type="ARBA" id="ARBA00023118"/>
    </source>
</evidence>
<dbReference type="Pfam" id="PF09704">
    <property type="entry name" value="Cas_Cas5d"/>
    <property type="match status" value="1"/>
</dbReference>
<dbReference type="InterPro" id="IPR013422">
    <property type="entry name" value="CRISPR-assoc_prot_Cas5_N"/>
</dbReference>
<proteinExistence type="predicted"/>
<name>A0ABR5F480_9ACTN</name>
<keyword evidence="3" id="KW-1185">Reference proteome</keyword>
<protein>
    <submittedName>
        <fullName evidence="2">CRISPR-associated protein Cas5</fullName>
    </submittedName>
</protein>
<dbReference type="NCBIfam" id="TIGR02593">
    <property type="entry name" value="CRISPR_cas5"/>
    <property type="match status" value="1"/>
</dbReference>
<sequence length="220" mass="23982">MDALEITVSAPVVSFRDPLYATAQVCLPCPPPSTVGGMLAAAAGGWETIDTQLRFAMSFVALGAGTDLETYHPLDVGKPGGRGDPVPRERPFLADVELTVWLLDDTDTWAERMQRPIWPLRLGRSQDLVRVVARLVRLRHGVGRQGHAVVPADVTRHGRLVQLTTTISRDRARRRWEAYRYQPSGLGGDPLTGGLVTEHGQAVALLPPTHPVHAEPLASR</sequence>
<evidence type="ECO:0000313" key="3">
    <source>
        <dbReference type="Proteomes" id="UP000035425"/>
    </source>
</evidence>
<keyword evidence="1" id="KW-0051">Antiviral defense</keyword>
<dbReference type="InterPro" id="IPR021124">
    <property type="entry name" value="CRISPR-assoc_prot_Cas5"/>
</dbReference>
<gene>
    <name evidence="2" type="ORF">FrCorBMG51_10410</name>
</gene>
<dbReference type="CDD" id="cd09693">
    <property type="entry name" value="Cas5_I"/>
    <property type="match status" value="1"/>
</dbReference>